<proteinExistence type="predicted"/>
<evidence type="ECO:0000313" key="2">
    <source>
        <dbReference type="Proteomes" id="UP000290289"/>
    </source>
</evidence>
<evidence type="ECO:0000313" key="1">
    <source>
        <dbReference type="EMBL" id="RXH92477.1"/>
    </source>
</evidence>
<name>A0A498JCF5_MALDO</name>
<sequence length="65" mass="7496">MLGDQKAIRVKSDSCIYENASLDGTQEKIGLRTRISKMHVWTHESKDLQILQLEDATMRRRHGAK</sequence>
<keyword evidence="2" id="KW-1185">Reference proteome</keyword>
<comment type="caution">
    <text evidence="1">The sequence shown here is derived from an EMBL/GenBank/DDBJ whole genome shotgun (WGS) entry which is preliminary data.</text>
</comment>
<reference evidence="1 2" key="1">
    <citation type="submission" date="2018-10" db="EMBL/GenBank/DDBJ databases">
        <title>A high-quality apple genome assembly.</title>
        <authorList>
            <person name="Hu J."/>
        </authorList>
    </citation>
    <scope>NUCLEOTIDE SEQUENCE [LARGE SCALE GENOMIC DNA]</scope>
    <source>
        <strain evidence="2">cv. HFTH1</strain>
        <tissue evidence="1">Young leaf</tissue>
    </source>
</reference>
<accession>A0A498JCF5</accession>
<dbReference type="Proteomes" id="UP000290289">
    <property type="component" value="Chromosome 8"/>
</dbReference>
<gene>
    <name evidence="1" type="ORF">DVH24_033373</name>
</gene>
<protein>
    <submittedName>
        <fullName evidence="1">Uncharacterized protein</fullName>
    </submittedName>
</protein>
<dbReference type="EMBL" id="RDQH01000334">
    <property type="protein sequence ID" value="RXH92477.1"/>
    <property type="molecule type" value="Genomic_DNA"/>
</dbReference>
<dbReference type="AlphaFoldDB" id="A0A498JCF5"/>
<organism evidence="1 2">
    <name type="scientific">Malus domestica</name>
    <name type="common">Apple</name>
    <name type="synonym">Pyrus malus</name>
    <dbReference type="NCBI Taxonomy" id="3750"/>
    <lineage>
        <taxon>Eukaryota</taxon>
        <taxon>Viridiplantae</taxon>
        <taxon>Streptophyta</taxon>
        <taxon>Embryophyta</taxon>
        <taxon>Tracheophyta</taxon>
        <taxon>Spermatophyta</taxon>
        <taxon>Magnoliopsida</taxon>
        <taxon>eudicotyledons</taxon>
        <taxon>Gunneridae</taxon>
        <taxon>Pentapetalae</taxon>
        <taxon>rosids</taxon>
        <taxon>fabids</taxon>
        <taxon>Rosales</taxon>
        <taxon>Rosaceae</taxon>
        <taxon>Amygdaloideae</taxon>
        <taxon>Maleae</taxon>
        <taxon>Malus</taxon>
    </lineage>
</organism>